<dbReference type="RefSeq" id="WP_269358159.1">
    <property type="nucleotide sequence ID" value="NZ_JAPWHE010000004.1"/>
</dbReference>
<accession>A0ABT4M3S0</accession>
<dbReference type="PANTHER" id="PTHR33376:SF2">
    <property type="entry name" value="DICARBOXYLATE-BINDING PERIPLASMIC PROTEIN"/>
    <property type="match status" value="1"/>
</dbReference>
<dbReference type="InterPro" id="IPR004682">
    <property type="entry name" value="TRAP_DctP"/>
</dbReference>
<dbReference type="Proteomes" id="UP001068379">
    <property type="component" value="Unassembled WGS sequence"/>
</dbReference>
<name>A0ABT4M3S0_9BURK</name>
<protein>
    <submittedName>
        <fullName evidence="3">TRAP transporter substrate-binding protein</fullName>
    </submittedName>
</protein>
<organism evidence="3 4">
    <name type="scientific">Castellaniella denitrificans</name>
    <dbReference type="NCBI Taxonomy" id="56119"/>
    <lineage>
        <taxon>Bacteria</taxon>
        <taxon>Pseudomonadati</taxon>
        <taxon>Pseudomonadota</taxon>
        <taxon>Betaproteobacteria</taxon>
        <taxon>Burkholderiales</taxon>
        <taxon>Alcaligenaceae</taxon>
        <taxon>Castellaniella</taxon>
    </lineage>
</organism>
<dbReference type="NCBIfam" id="NF037995">
    <property type="entry name" value="TRAP_S1"/>
    <property type="match status" value="1"/>
</dbReference>
<feature type="chain" id="PRO_5045840084" evidence="2">
    <location>
        <begin position="22"/>
        <end position="325"/>
    </location>
</feature>
<keyword evidence="4" id="KW-1185">Reference proteome</keyword>
<sequence>MKKILLSACLAAALPLGVAQAADVVELNLGHVLATDSHYHIVAEKLAEIAAAKSQGTLKINVFPSGQLGGEVKLIQSARTGAVPLVVTGEPPVENTVKEFGVFSLPYLFPDLQKANHAMQSQFGKRMLGYLDKHGLVGLGWISSLERNIYGVRKVEHPDDMKAMKIRVIQSPGYVKAYEALGAQPTPMAYSEVYLALQTGVIDAGEASPDTMIQDKFAEVSKYYNLVKIHYMPAILLMSKARMDKLSPEHQKILREAADEAVKHGIQYYTDGYAKSLEQIKAMGVQIVSPDITEFREKTAALYPSLLADIPDGEANVKAARAAIE</sequence>
<evidence type="ECO:0000256" key="2">
    <source>
        <dbReference type="SAM" id="SignalP"/>
    </source>
</evidence>
<evidence type="ECO:0000256" key="1">
    <source>
        <dbReference type="ARBA" id="ARBA00022729"/>
    </source>
</evidence>
<dbReference type="PIRSF" id="PIRSF006470">
    <property type="entry name" value="DctB"/>
    <property type="match status" value="1"/>
</dbReference>
<dbReference type="Pfam" id="PF03480">
    <property type="entry name" value="DctP"/>
    <property type="match status" value="1"/>
</dbReference>
<dbReference type="InterPro" id="IPR038404">
    <property type="entry name" value="TRAP_DctP_sf"/>
</dbReference>
<reference evidence="3" key="1">
    <citation type="submission" date="2022-12" db="EMBL/GenBank/DDBJ databases">
        <title>Bacterial isolates from different developmental stages of Nematostella vectensis.</title>
        <authorList>
            <person name="Fraune S."/>
        </authorList>
    </citation>
    <scope>NUCLEOTIDE SEQUENCE</scope>
    <source>
        <strain evidence="3">G21619-S1</strain>
    </source>
</reference>
<proteinExistence type="predicted"/>
<feature type="signal peptide" evidence="2">
    <location>
        <begin position="1"/>
        <end position="21"/>
    </location>
</feature>
<gene>
    <name evidence="3" type="ORF">O4H32_08365</name>
</gene>
<evidence type="ECO:0000313" key="4">
    <source>
        <dbReference type="Proteomes" id="UP001068379"/>
    </source>
</evidence>
<dbReference type="Gene3D" id="3.40.190.170">
    <property type="entry name" value="Bacterial extracellular solute-binding protein, family 7"/>
    <property type="match status" value="1"/>
</dbReference>
<evidence type="ECO:0000313" key="3">
    <source>
        <dbReference type="EMBL" id="MCZ4329961.1"/>
    </source>
</evidence>
<dbReference type="PANTHER" id="PTHR33376">
    <property type="match status" value="1"/>
</dbReference>
<dbReference type="CDD" id="cd13603">
    <property type="entry name" value="PBP2_TRAP_Siap_TeaA_like"/>
    <property type="match status" value="1"/>
</dbReference>
<comment type="caution">
    <text evidence="3">The sequence shown here is derived from an EMBL/GenBank/DDBJ whole genome shotgun (WGS) entry which is preliminary data.</text>
</comment>
<dbReference type="NCBIfam" id="TIGR00787">
    <property type="entry name" value="dctP"/>
    <property type="match status" value="1"/>
</dbReference>
<dbReference type="EMBL" id="JAPWHE010000004">
    <property type="protein sequence ID" value="MCZ4329961.1"/>
    <property type="molecule type" value="Genomic_DNA"/>
</dbReference>
<keyword evidence="1 2" id="KW-0732">Signal</keyword>
<dbReference type="InterPro" id="IPR018389">
    <property type="entry name" value="DctP_fam"/>
</dbReference>